<name>A0ABX8V3Y6_9FLAO</name>
<dbReference type="EMBL" id="CP080429">
    <property type="protein sequence ID" value="QYJ67560.1"/>
    <property type="molecule type" value="Genomic_DNA"/>
</dbReference>
<dbReference type="RefSeq" id="WP_220639905.1">
    <property type="nucleotide sequence ID" value="NZ_CP080429.1"/>
</dbReference>
<dbReference type="SUPFAM" id="SSF111126">
    <property type="entry name" value="Ligand-binding domain in the NO signalling and Golgi transport"/>
    <property type="match status" value="1"/>
</dbReference>
<proteinExistence type="predicted"/>
<dbReference type="Proteomes" id="UP000825381">
    <property type="component" value="Chromosome"/>
</dbReference>
<dbReference type="Gene3D" id="3.90.1520.10">
    <property type="entry name" value="H-NOX domain"/>
    <property type="match status" value="1"/>
</dbReference>
<dbReference type="InterPro" id="IPR024096">
    <property type="entry name" value="NO_sig/Golgi_transp_ligand-bd"/>
</dbReference>
<keyword evidence="3" id="KW-1185">Reference proteome</keyword>
<gene>
    <name evidence="2" type="ORF">K1I41_08325</name>
</gene>
<evidence type="ECO:0000313" key="2">
    <source>
        <dbReference type="EMBL" id="QYJ67560.1"/>
    </source>
</evidence>
<evidence type="ECO:0000313" key="3">
    <source>
        <dbReference type="Proteomes" id="UP000825381"/>
    </source>
</evidence>
<dbReference type="PANTHER" id="PTHR45655:SF13">
    <property type="entry name" value="SOLUBLE GUANYLATE CYCLASE GCY-32-RELATED"/>
    <property type="match status" value="1"/>
</dbReference>
<dbReference type="Pfam" id="PF07700">
    <property type="entry name" value="HNOB"/>
    <property type="match status" value="1"/>
</dbReference>
<dbReference type="InterPro" id="IPR011644">
    <property type="entry name" value="Heme_NO-bd"/>
</dbReference>
<accession>A0ABX8V3Y6</accession>
<dbReference type="InterPro" id="IPR038158">
    <property type="entry name" value="H-NOX_domain_sf"/>
</dbReference>
<dbReference type="PANTHER" id="PTHR45655">
    <property type="entry name" value="GUANYLATE CYCLASE SOLUBLE SUBUNIT BETA-2"/>
    <property type="match status" value="1"/>
</dbReference>
<organism evidence="2 3">
    <name type="scientific">Flavobacterium litorale</name>
    <dbReference type="NCBI Taxonomy" id="2856519"/>
    <lineage>
        <taxon>Bacteria</taxon>
        <taxon>Pseudomonadati</taxon>
        <taxon>Bacteroidota</taxon>
        <taxon>Flavobacteriia</taxon>
        <taxon>Flavobacteriales</taxon>
        <taxon>Flavobacteriaceae</taxon>
        <taxon>Flavobacterium</taxon>
    </lineage>
</organism>
<feature type="domain" description="Heme NO-binding" evidence="1">
    <location>
        <begin position="2"/>
        <end position="161"/>
    </location>
</feature>
<protein>
    <submittedName>
        <fullName evidence="2">Heme NO-binding domain-containing protein</fullName>
    </submittedName>
</protein>
<sequence>MYGIIYKAIEQYVVNSFGNTRWETIKSDSNIPIDTSIMEQPYNDDANYKIAVTTAKHTNKPLDEVLFDFGEHIIKTTSENYSIFMESRGNTMRDYLINLPNFHNRMMLIYPELTPPEFRVSNVEGNALVLHYISTTKGMLSFVKGYLNGLMKIFKEMPEVKVINSENEINKEYTFKISW</sequence>
<reference evidence="2 3" key="1">
    <citation type="submission" date="2021-07" db="EMBL/GenBank/DDBJ databases">
        <title>Flavobacterium WSW3-B6 sp.nov, isolated from seaweed.</title>
        <authorList>
            <person name="Muhammad N."/>
            <person name="Ho H."/>
            <person name="Lee Y.-J."/>
            <person name="Nguyen T."/>
            <person name="Ho J."/>
            <person name="Kim S.-G."/>
        </authorList>
    </citation>
    <scope>NUCLEOTIDE SEQUENCE [LARGE SCALE GENOMIC DNA]</scope>
    <source>
        <strain evidence="2 3">WSW3-B6</strain>
    </source>
</reference>
<evidence type="ECO:0000259" key="1">
    <source>
        <dbReference type="Pfam" id="PF07700"/>
    </source>
</evidence>